<keyword evidence="2" id="KW-1185">Reference proteome</keyword>
<evidence type="ECO:0000313" key="1">
    <source>
        <dbReference type="EMBL" id="OPJ76373.1"/>
    </source>
</evidence>
<reference evidence="1 2" key="1">
    <citation type="submission" date="2016-02" db="EMBL/GenBank/DDBJ databases">
        <title>Band-tailed pigeon sequencing and assembly.</title>
        <authorList>
            <person name="Soares A.E."/>
            <person name="Novak B.J."/>
            <person name="Rice E.S."/>
            <person name="O'Connell B."/>
            <person name="Chang D."/>
            <person name="Weber S."/>
            <person name="Shapiro B."/>
        </authorList>
    </citation>
    <scope>NUCLEOTIDE SEQUENCE [LARGE SCALE GENOMIC DNA]</scope>
    <source>
        <strain evidence="1">BTP2013</strain>
        <tissue evidence="1">Blood</tissue>
    </source>
</reference>
<dbReference type="Proteomes" id="UP000190648">
    <property type="component" value="Unassembled WGS sequence"/>
</dbReference>
<comment type="caution">
    <text evidence="1">The sequence shown here is derived from an EMBL/GenBank/DDBJ whole genome shotgun (WGS) entry which is preliminary data.</text>
</comment>
<sequence length="97" mass="10994">MEPAVQWLRQRTAAEGWRQQLHPRAWCVAVIVPGLQGEEPAWLNAAVVEELQQRLYCLATVKREKSLVRSTALMVWRARDDVGTGDVREMPQSGAHC</sequence>
<proteinExistence type="predicted"/>
<dbReference type="AlphaFoldDB" id="A0A1V4JW49"/>
<organism evidence="1 2">
    <name type="scientific">Patagioenas fasciata monilis</name>
    <dbReference type="NCBI Taxonomy" id="372326"/>
    <lineage>
        <taxon>Eukaryota</taxon>
        <taxon>Metazoa</taxon>
        <taxon>Chordata</taxon>
        <taxon>Craniata</taxon>
        <taxon>Vertebrata</taxon>
        <taxon>Euteleostomi</taxon>
        <taxon>Archelosauria</taxon>
        <taxon>Archosauria</taxon>
        <taxon>Dinosauria</taxon>
        <taxon>Saurischia</taxon>
        <taxon>Theropoda</taxon>
        <taxon>Coelurosauria</taxon>
        <taxon>Aves</taxon>
        <taxon>Neognathae</taxon>
        <taxon>Neoaves</taxon>
        <taxon>Columbimorphae</taxon>
        <taxon>Columbiformes</taxon>
        <taxon>Columbidae</taxon>
        <taxon>Patagioenas</taxon>
    </lineage>
</organism>
<dbReference type="EMBL" id="LSYS01005697">
    <property type="protein sequence ID" value="OPJ76373.1"/>
    <property type="molecule type" value="Genomic_DNA"/>
</dbReference>
<protein>
    <submittedName>
        <fullName evidence="1">Uncharacterized protein</fullName>
    </submittedName>
</protein>
<gene>
    <name evidence="1" type="ORF">AV530_017890</name>
</gene>
<evidence type="ECO:0000313" key="2">
    <source>
        <dbReference type="Proteomes" id="UP000190648"/>
    </source>
</evidence>
<name>A0A1V4JW49_PATFA</name>
<accession>A0A1V4JW49</accession>